<dbReference type="NCBIfam" id="NF006169">
    <property type="entry name" value="PRK08310.1"/>
    <property type="match status" value="1"/>
</dbReference>
<organism evidence="2 3">
    <name type="scientific">Falsiroseomonas oleicola</name>
    <dbReference type="NCBI Taxonomy" id="2801474"/>
    <lineage>
        <taxon>Bacteria</taxon>
        <taxon>Pseudomonadati</taxon>
        <taxon>Pseudomonadota</taxon>
        <taxon>Alphaproteobacteria</taxon>
        <taxon>Acetobacterales</taxon>
        <taxon>Roseomonadaceae</taxon>
        <taxon>Falsiroseomonas</taxon>
    </lineage>
</organism>
<dbReference type="InterPro" id="IPR023631">
    <property type="entry name" value="Amidase_dom"/>
</dbReference>
<dbReference type="EMBL" id="JAERQM010000003">
    <property type="protein sequence ID" value="MBU8544603.1"/>
    <property type="molecule type" value="Genomic_DNA"/>
</dbReference>
<dbReference type="EC" id="3.5.1.4" evidence="2"/>
<proteinExistence type="predicted"/>
<name>A0ABS6H9F7_9PROT</name>
<dbReference type="RefSeq" id="WP_216875952.1">
    <property type="nucleotide sequence ID" value="NZ_JAERQM010000003.1"/>
</dbReference>
<comment type="caution">
    <text evidence="2">The sequence shown here is derived from an EMBL/GenBank/DDBJ whole genome shotgun (WGS) entry which is preliminary data.</text>
</comment>
<reference evidence="2 3" key="1">
    <citation type="submission" date="2021-01" db="EMBL/GenBank/DDBJ databases">
        <title>Roseomonas sp. nov, a bacterium isolated from an oil production mixture in Yumen Oilfield.</title>
        <authorList>
            <person name="Wu D."/>
        </authorList>
    </citation>
    <scope>NUCLEOTIDE SEQUENCE [LARGE SCALE GENOMIC DNA]</scope>
    <source>
        <strain evidence="2 3">ROY-5-3</strain>
    </source>
</reference>
<dbReference type="Pfam" id="PF01425">
    <property type="entry name" value="Amidase"/>
    <property type="match status" value="2"/>
</dbReference>
<feature type="domain" description="Amidase" evidence="1">
    <location>
        <begin position="13"/>
        <end position="194"/>
    </location>
</feature>
<keyword evidence="2" id="KW-0378">Hydrolase</keyword>
<gene>
    <name evidence="2" type="ORF">JJQ90_12855</name>
</gene>
<dbReference type="PANTHER" id="PTHR46310">
    <property type="entry name" value="AMIDASE 1"/>
    <property type="match status" value="1"/>
</dbReference>
<protein>
    <submittedName>
        <fullName evidence="2">Amidase</fullName>
        <ecNumber evidence="2">3.5.1.4</ecNumber>
    </submittedName>
</protein>
<evidence type="ECO:0000313" key="2">
    <source>
        <dbReference type="EMBL" id="MBU8544603.1"/>
    </source>
</evidence>
<accession>A0ABS6H9F7</accession>
<sequence length="389" mass="40505">MNLEEIRASAFVAHGDIRIEGAATGPLAGLTFAVKDLFDVAGTRSGWGNPDRLRDAPVSLTTASALLPVLDAGATLIGKTHTDEIASGLFGENPHYGAPINPRAPDRVPGGSSSGSAAAVAAGLCDFAFGTDTGGSVRVPSSFCGLYGIRTTHGRVSVAGVMPMAPSIDTVGWFARDAALLRRIGEVFFGPAPDITPRLLIAEDAFEIPLPTLGAALRDAAQNLGPAQGITLYAEGAAHWLDTFRPLQLGELWTTHGTWAREPGRKLSPAVADRIELAATVTPDAIALAWRERERLTARLHALLGRDGILVIPTAHDLPPLRDAPVSAQVAFRDRTLALTCVASLCRLPQVNIPAGTLDGIPIGLSLVGAPYQDAALLAAAETLGARLA</sequence>
<evidence type="ECO:0000259" key="1">
    <source>
        <dbReference type="Pfam" id="PF01425"/>
    </source>
</evidence>
<feature type="domain" description="Amidase" evidence="1">
    <location>
        <begin position="263"/>
        <end position="378"/>
    </location>
</feature>
<evidence type="ECO:0000313" key="3">
    <source>
        <dbReference type="Proteomes" id="UP000689967"/>
    </source>
</evidence>
<keyword evidence="3" id="KW-1185">Reference proteome</keyword>
<dbReference type="PROSITE" id="PS00571">
    <property type="entry name" value="AMIDASES"/>
    <property type="match status" value="1"/>
</dbReference>
<dbReference type="PANTHER" id="PTHR46310:SF7">
    <property type="entry name" value="AMIDASE 1"/>
    <property type="match status" value="1"/>
</dbReference>
<dbReference type="GO" id="GO:0004040">
    <property type="term" value="F:amidase activity"/>
    <property type="evidence" value="ECO:0007669"/>
    <property type="project" value="UniProtKB-EC"/>
</dbReference>
<dbReference type="Proteomes" id="UP000689967">
    <property type="component" value="Unassembled WGS sequence"/>
</dbReference>
<dbReference type="InterPro" id="IPR020556">
    <property type="entry name" value="Amidase_CS"/>
</dbReference>